<proteinExistence type="predicted"/>
<dbReference type="AlphaFoldDB" id="A0A7M4G0F0"/>
<dbReference type="Ensembl" id="ENSCPRT00005024771.1">
    <property type="protein sequence ID" value="ENSCPRP00005021194.1"/>
    <property type="gene ID" value="ENSCPRG00005014751.1"/>
</dbReference>
<protein>
    <submittedName>
        <fullName evidence="1">Uncharacterized protein</fullName>
    </submittedName>
</protein>
<keyword evidence="2" id="KW-1185">Reference proteome</keyword>
<evidence type="ECO:0000313" key="1">
    <source>
        <dbReference type="Ensembl" id="ENSCPRP00005021194.1"/>
    </source>
</evidence>
<accession>A0A7M4G0F0</accession>
<sequence length="85" mass="9800">SSKCFIIFSQLLTHSDLTLSSVFGSGYSHQKNRIMHKFLIESQENRLAFLNFSCLKDQMNPTADLMHKAETQKHMHVKMSYFGST</sequence>
<evidence type="ECO:0000313" key="2">
    <source>
        <dbReference type="Proteomes" id="UP000594220"/>
    </source>
</evidence>
<organism evidence="1 2">
    <name type="scientific">Crocodylus porosus</name>
    <name type="common">Saltwater crocodile</name>
    <name type="synonym">Estuarine crocodile</name>
    <dbReference type="NCBI Taxonomy" id="8502"/>
    <lineage>
        <taxon>Eukaryota</taxon>
        <taxon>Metazoa</taxon>
        <taxon>Chordata</taxon>
        <taxon>Craniata</taxon>
        <taxon>Vertebrata</taxon>
        <taxon>Euteleostomi</taxon>
        <taxon>Archelosauria</taxon>
        <taxon>Archosauria</taxon>
        <taxon>Crocodylia</taxon>
        <taxon>Longirostres</taxon>
        <taxon>Crocodylidae</taxon>
        <taxon>Crocodylus</taxon>
    </lineage>
</organism>
<reference evidence="1" key="2">
    <citation type="submission" date="2025-09" db="UniProtKB">
        <authorList>
            <consortium name="Ensembl"/>
        </authorList>
    </citation>
    <scope>IDENTIFICATION</scope>
</reference>
<dbReference type="Proteomes" id="UP000594220">
    <property type="component" value="Unplaced"/>
</dbReference>
<name>A0A7M4G0F0_CROPO</name>
<reference evidence="1" key="1">
    <citation type="submission" date="2025-08" db="UniProtKB">
        <authorList>
            <consortium name="Ensembl"/>
        </authorList>
    </citation>
    <scope>IDENTIFICATION</scope>
</reference>